<accession>A0A4P7NGC0</accession>
<feature type="compositionally biased region" description="Basic and acidic residues" evidence="1">
    <location>
        <begin position="579"/>
        <end position="590"/>
    </location>
</feature>
<feature type="compositionally biased region" description="Polar residues" evidence="1">
    <location>
        <begin position="44"/>
        <end position="55"/>
    </location>
</feature>
<proteinExistence type="predicted"/>
<evidence type="ECO:0000313" key="3">
    <source>
        <dbReference type="Proteomes" id="UP000294847"/>
    </source>
</evidence>
<feature type="region of interest" description="Disordered" evidence="1">
    <location>
        <begin position="546"/>
        <end position="637"/>
    </location>
</feature>
<feature type="region of interest" description="Disordered" evidence="1">
    <location>
        <begin position="349"/>
        <end position="399"/>
    </location>
</feature>
<evidence type="ECO:0000313" key="2">
    <source>
        <dbReference type="EMBL" id="QBZ60981.1"/>
    </source>
</evidence>
<feature type="compositionally biased region" description="Polar residues" evidence="1">
    <location>
        <begin position="9"/>
        <end position="22"/>
    </location>
</feature>
<feature type="compositionally biased region" description="Pro residues" evidence="1">
    <location>
        <begin position="100"/>
        <end position="109"/>
    </location>
</feature>
<dbReference type="EMBL" id="CP034207">
    <property type="protein sequence ID" value="QBZ60981.1"/>
    <property type="molecule type" value="Genomic_DNA"/>
</dbReference>
<feature type="region of interest" description="Disordered" evidence="1">
    <location>
        <begin position="642"/>
        <end position="661"/>
    </location>
</feature>
<feature type="region of interest" description="Disordered" evidence="1">
    <location>
        <begin position="1"/>
        <end position="115"/>
    </location>
</feature>
<name>A0A4P7NGC0_PYROR</name>
<evidence type="ECO:0000256" key="1">
    <source>
        <dbReference type="SAM" id="MobiDB-lite"/>
    </source>
</evidence>
<dbReference type="Proteomes" id="UP000294847">
    <property type="component" value="Chromosome 4"/>
</dbReference>
<reference evidence="2 3" key="1">
    <citation type="journal article" date="2019" name="Mol. Biol. Evol.">
        <title>Blast fungal genomes show frequent chromosomal changes, gene gains and losses, and effector gene turnover.</title>
        <authorList>
            <person name="Gomez Luciano L.B."/>
            <person name="Jason Tsai I."/>
            <person name="Chuma I."/>
            <person name="Tosa Y."/>
            <person name="Chen Y.H."/>
            <person name="Li J.Y."/>
            <person name="Li M.Y."/>
            <person name="Jade Lu M.Y."/>
            <person name="Nakayashiki H."/>
            <person name="Li W.H."/>
        </authorList>
    </citation>
    <scope>NUCLEOTIDE SEQUENCE [LARGE SCALE GENOMIC DNA]</scope>
    <source>
        <strain evidence="2">MZ5-1-6</strain>
    </source>
</reference>
<organism evidence="2 3">
    <name type="scientific">Pyricularia oryzae</name>
    <name type="common">Rice blast fungus</name>
    <name type="synonym">Magnaporthe oryzae</name>
    <dbReference type="NCBI Taxonomy" id="318829"/>
    <lineage>
        <taxon>Eukaryota</taxon>
        <taxon>Fungi</taxon>
        <taxon>Dikarya</taxon>
        <taxon>Ascomycota</taxon>
        <taxon>Pezizomycotina</taxon>
        <taxon>Sordariomycetes</taxon>
        <taxon>Sordariomycetidae</taxon>
        <taxon>Magnaporthales</taxon>
        <taxon>Pyriculariaceae</taxon>
        <taxon>Pyricularia</taxon>
    </lineage>
</organism>
<feature type="compositionally biased region" description="Low complexity" evidence="1">
    <location>
        <begin position="361"/>
        <end position="373"/>
    </location>
</feature>
<dbReference type="AlphaFoldDB" id="A0A4P7NGC0"/>
<feature type="compositionally biased region" description="Polar residues" evidence="1">
    <location>
        <begin position="546"/>
        <end position="556"/>
    </location>
</feature>
<gene>
    <name evidence="2" type="ORF">PoMZ_07927</name>
</gene>
<feature type="compositionally biased region" description="Acidic residues" evidence="1">
    <location>
        <begin position="85"/>
        <end position="97"/>
    </location>
</feature>
<protein>
    <submittedName>
        <fullName evidence="2">Uncharacterized protein</fullName>
    </submittedName>
</protein>
<sequence>MPAEVDTAASATNTNAQDSPASATAAKFAPIQDNNTDETLRPSVENNKVDSTTPAKNGVASAGQGIAGAGEDDTEANNPSSYNNFDDDDDLDDDGDDNLTPPPDSPSPVPSLSAANNNCLQDEIVVGTKANGVKPSARVQPDQDDIDMVDADVSRGGSHYPKRKRNSMYASLEDDASDVAASPALSKPDSMAMLLKGRDKVRGITLGYWRDSEVPEKEFKHQVVGFIDVRDRLRTRVQATSRFGKIMTDRFPLPPGPGGSWVTFERIVFEDHLVHLDHEQIKEYVKVRGETWGTETTDEEVAANNSAAVKEAVARVQARPTPENVPFQQPIIAYGEDIPDHAKVNRAHEKKKRRLNSIPMSSPQTPSLPQQPSFTVDTPDIVPPPRGRGGAKAGTVYDDIPGTRPTKVVIGYWAKSQEADPKDKHAVYGVLGSNDMFRVKLVKHTRDGRAINGDFPSGPGAVWINWEEVVFEPHLRKLERAEIKEYCRIRQSHYDAGELPQDRISNETKAVHEAQVRVEFGRPQNPMAASQMRQVANEPMILPSRSQSAYQGTSNHQVDDDSEQPQHDGAAVNEPQNVDPRERPARHIVSDDNYDDDETVESGPGTGHELRQSRRSTMALAQAQKEIPRPARHSLPNASELRAANRRPAPGSVPVPAYNDSSDRMARVNSIAQQNLAMAESHQVRISQRQSLNGGNVNGGPYHSDNSAASFGAATSQMQRIWAMQEEQRLMPGTVDRPAPVEEIKVEVKEHAGITYARKKNGPFPGKLASNGTLISIDGEDYVEYRVLTKPSFTF</sequence>